<evidence type="ECO:0000313" key="1">
    <source>
        <dbReference type="EMBL" id="SHG03966.1"/>
    </source>
</evidence>
<dbReference type="EMBL" id="FQUT01000009">
    <property type="protein sequence ID" value="SHG03966.1"/>
    <property type="molecule type" value="Genomic_DNA"/>
</dbReference>
<gene>
    <name evidence="1" type="ORF">SAMN05443633_109158</name>
</gene>
<organism evidence="1 2">
    <name type="scientific">Chryseobacterium arachidis</name>
    <dbReference type="NCBI Taxonomy" id="1416778"/>
    <lineage>
        <taxon>Bacteria</taxon>
        <taxon>Pseudomonadati</taxon>
        <taxon>Bacteroidota</taxon>
        <taxon>Flavobacteriia</taxon>
        <taxon>Flavobacteriales</taxon>
        <taxon>Weeksellaceae</taxon>
        <taxon>Chryseobacterium group</taxon>
        <taxon>Chryseobacterium</taxon>
    </lineage>
</organism>
<dbReference type="AlphaFoldDB" id="A0A1M5GJV6"/>
<proteinExistence type="predicted"/>
<protein>
    <recommendedName>
        <fullName evidence="3">DUF3887 domain-containing protein</fullName>
    </recommendedName>
</protein>
<keyword evidence="2" id="KW-1185">Reference proteome</keyword>
<accession>A0A1M5GJV6</accession>
<evidence type="ECO:0000313" key="2">
    <source>
        <dbReference type="Proteomes" id="UP000184518"/>
    </source>
</evidence>
<evidence type="ECO:0008006" key="3">
    <source>
        <dbReference type="Google" id="ProtNLM"/>
    </source>
</evidence>
<sequence>MKKLLLISCISLSVFGFGQKKYTKIDDSKINQARLEVGKSFIDEYIKKCRNKDYSEFKGFLIDKRIEAELYKKLPKTCEENGKMELLDFNSAYEYDNLKYDDPVDVYIYDFKLENLPELKYASVWVYEDKNVIGSIYFSKDKPIYKKKRKK</sequence>
<name>A0A1M5GJV6_9FLAO</name>
<dbReference type="Proteomes" id="UP000184518">
    <property type="component" value="Unassembled WGS sequence"/>
</dbReference>
<dbReference type="STRING" id="1416778.SAMN05443633_109158"/>
<reference evidence="2" key="1">
    <citation type="submission" date="2016-11" db="EMBL/GenBank/DDBJ databases">
        <authorList>
            <person name="Varghese N."/>
            <person name="Submissions S."/>
        </authorList>
    </citation>
    <scope>NUCLEOTIDE SEQUENCE [LARGE SCALE GENOMIC DNA]</scope>
    <source>
        <strain evidence="2">DSM 27619</strain>
    </source>
</reference>